<evidence type="ECO:0000256" key="1">
    <source>
        <dbReference type="ARBA" id="ARBA00004141"/>
    </source>
</evidence>
<feature type="transmembrane region" description="Helical" evidence="5">
    <location>
        <begin position="182"/>
        <end position="199"/>
    </location>
</feature>
<feature type="transmembrane region" description="Helical" evidence="5">
    <location>
        <begin position="63"/>
        <end position="83"/>
    </location>
</feature>
<evidence type="ECO:0000313" key="8">
    <source>
        <dbReference type="Proteomes" id="UP001165586"/>
    </source>
</evidence>
<comment type="subcellular location">
    <subcellularLocation>
        <location evidence="1">Membrane</location>
        <topology evidence="1">Multi-pass membrane protein</topology>
    </subcellularLocation>
</comment>
<evidence type="ECO:0000256" key="2">
    <source>
        <dbReference type="ARBA" id="ARBA00022692"/>
    </source>
</evidence>
<dbReference type="PANTHER" id="PTHR37422:SF21">
    <property type="entry name" value="EXOQ-LIKE PROTEIN"/>
    <property type="match status" value="1"/>
</dbReference>
<accession>A0ABT2H4S2</accession>
<feature type="transmembrane region" description="Helical" evidence="5">
    <location>
        <begin position="159"/>
        <end position="177"/>
    </location>
</feature>
<evidence type="ECO:0000313" key="7">
    <source>
        <dbReference type="EMBL" id="MCS5734914.1"/>
    </source>
</evidence>
<feature type="transmembrane region" description="Helical" evidence="5">
    <location>
        <begin position="253"/>
        <end position="274"/>
    </location>
</feature>
<dbReference type="InterPro" id="IPR007016">
    <property type="entry name" value="O-antigen_ligase-rel_domated"/>
</dbReference>
<keyword evidence="7" id="KW-0436">Ligase</keyword>
<feature type="transmembrane region" description="Helical" evidence="5">
    <location>
        <begin position="7"/>
        <end position="26"/>
    </location>
</feature>
<dbReference type="InterPro" id="IPR051533">
    <property type="entry name" value="WaaL-like"/>
</dbReference>
<dbReference type="Proteomes" id="UP001165586">
    <property type="component" value="Unassembled WGS sequence"/>
</dbReference>
<feature type="transmembrane region" description="Helical" evidence="5">
    <location>
        <begin position="211"/>
        <end position="244"/>
    </location>
</feature>
<reference evidence="7" key="1">
    <citation type="submission" date="2022-08" db="EMBL/GenBank/DDBJ databases">
        <authorList>
            <person name="Deng Y."/>
            <person name="Han X.-F."/>
            <person name="Zhang Y.-Q."/>
        </authorList>
    </citation>
    <scope>NUCLEOTIDE SEQUENCE</scope>
    <source>
        <strain evidence="7">CPCC 203386</strain>
    </source>
</reference>
<organism evidence="7 8">
    <name type="scientific">Herbiconiux daphne</name>
    <dbReference type="NCBI Taxonomy" id="2970914"/>
    <lineage>
        <taxon>Bacteria</taxon>
        <taxon>Bacillati</taxon>
        <taxon>Actinomycetota</taxon>
        <taxon>Actinomycetes</taxon>
        <taxon>Micrococcales</taxon>
        <taxon>Microbacteriaceae</taxon>
        <taxon>Herbiconiux</taxon>
    </lineage>
</organism>
<comment type="caution">
    <text evidence="7">The sequence shown here is derived from an EMBL/GenBank/DDBJ whole genome shotgun (WGS) entry which is preliminary data.</text>
</comment>
<dbReference type="RefSeq" id="WP_259539823.1">
    <property type="nucleotide sequence ID" value="NZ_JANLCJ010000005.1"/>
</dbReference>
<evidence type="ECO:0000256" key="3">
    <source>
        <dbReference type="ARBA" id="ARBA00022989"/>
    </source>
</evidence>
<feature type="transmembrane region" description="Helical" evidence="5">
    <location>
        <begin position="343"/>
        <end position="364"/>
    </location>
</feature>
<keyword evidence="2 5" id="KW-0812">Transmembrane</keyword>
<feature type="domain" description="O-antigen ligase-related" evidence="6">
    <location>
        <begin position="212"/>
        <end position="356"/>
    </location>
</feature>
<dbReference type="GO" id="GO:0016874">
    <property type="term" value="F:ligase activity"/>
    <property type="evidence" value="ECO:0007669"/>
    <property type="project" value="UniProtKB-KW"/>
</dbReference>
<dbReference type="EMBL" id="JANLCJ010000005">
    <property type="protein sequence ID" value="MCS5734914.1"/>
    <property type="molecule type" value="Genomic_DNA"/>
</dbReference>
<proteinExistence type="predicted"/>
<name>A0ABT2H4S2_9MICO</name>
<evidence type="ECO:0000256" key="4">
    <source>
        <dbReference type="ARBA" id="ARBA00023136"/>
    </source>
</evidence>
<feature type="transmembrane region" description="Helical" evidence="5">
    <location>
        <begin position="114"/>
        <end position="139"/>
    </location>
</feature>
<feature type="transmembrane region" description="Helical" evidence="5">
    <location>
        <begin position="89"/>
        <end position="107"/>
    </location>
</feature>
<dbReference type="PANTHER" id="PTHR37422">
    <property type="entry name" value="TEICHURONIC ACID BIOSYNTHESIS PROTEIN TUAE"/>
    <property type="match status" value="1"/>
</dbReference>
<sequence length="472" mass="51625">MRYPTDAAARSLSVLVVFTLFAGDFWRDLISWWGYLALVGALTVLLAVVMTRRKLWSRLPLRRMPRTLVLFGVLAVVSLAWSFYPGATVLGLVAQAATTLAALFICVSLSWPQLLAALSTAFAWILGLSLVFELVIAVFVRQPVLPFFTDYGDTVVPKAFYWSQGLLFQGGPIQGIVGNRNILAFVAVLALIVFGVQLAQKLRRPRPTIAWIAIAVIVLALTRSATAIGALVVTALMLGVLLLARRAGHGRRVWVLAGVVVVSAGAIVAVSTFWQQVLGLFGKSEDLTGRVDIWNAVAGLAAQRPAFGWGWVSYWAPWVEPFNDLAVRRGVVYLQAHDAWLDVWFQLGFVGLALFVFLVVATWYRAWWFAVDRPLDSLGLPISRVPLTLAPALLLTAMIAQSFVESRMLVEGGWLLLVVFAVKTKLDQSLVAIDLGNDPEAVNPRPSRAALALEAHRPAVAPRLARKASARR</sequence>
<evidence type="ECO:0000256" key="5">
    <source>
        <dbReference type="SAM" id="Phobius"/>
    </source>
</evidence>
<feature type="transmembrane region" description="Helical" evidence="5">
    <location>
        <begin position="32"/>
        <end position="51"/>
    </location>
</feature>
<keyword evidence="4 5" id="KW-0472">Membrane</keyword>
<dbReference type="Pfam" id="PF04932">
    <property type="entry name" value="Wzy_C"/>
    <property type="match status" value="1"/>
</dbReference>
<gene>
    <name evidence="7" type="ORF">N1032_14305</name>
</gene>
<evidence type="ECO:0000259" key="6">
    <source>
        <dbReference type="Pfam" id="PF04932"/>
    </source>
</evidence>
<protein>
    <submittedName>
        <fullName evidence="7">O-antigen ligase family protein</fullName>
    </submittedName>
</protein>
<keyword evidence="3 5" id="KW-1133">Transmembrane helix</keyword>
<keyword evidence="8" id="KW-1185">Reference proteome</keyword>